<name>A0ABM9ND83_RICHE</name>
<proteinExistence type="inferred from homology"/>
<organism evidence="7 8">
    <name type="scientific">Rickettsia helvetica</name>
    <dbReference type="NCBI Taxonomy" id="35789"/>
    <lineage>
        <taxon>Bacteria</taxon>
        <taxon>Pseudomonadati</taxon>
        <taxon>Pseudomonadota</taxon>
        <taxon>Alphaproteobacteria</taxon>
        <taxon>Rickettsiales</taxon>
        <taxon>Rickettsiaceae</taxon>
        <taxon>Rickettsieae</taxon>
        <taxon>Rickettsia</taxon>
        <taxon>spotted fever group</taxon>
    </lineage>
</organism>
<evidence type="ECO:0000256" key="1">
    <source>
        <dbReference type="ARBA" id="ARBA00010075"/>
    </source>
</evidence>
<keyword evidence="5" id="KW-0812">Transmembrane</keyword>
<evidence type="ECO:0000256" key="3">
    <source>
        <dbReference type="ARBA" id="ARBA00023125"/>
    </source>
</evidence>
<dbReference type="RefSeq" id="WP_010422352.1">
    <property type="nucleotide sequence ID" value="NZ_OY974080.1"/>
</dbReference>
<dbReference type="PANTHER" id="PTHR33258:SF1">
    <property type="entry name" value="TRANSPOSASE INSL FOR INSERTION SEQUENCE ELEMENT IS186A-RELATED"/>
    <property type="match status" value="1"/>
</dbReference>
<evidence type="ECO:0000259" key="6">
    <source>
        <dbReference type="Pfam" id="PF01609"/>
    </source>
</evidence>
<keyword evidence="5" id="KW-0472">Membrane</keyword>
<evidence type="ECO:0000256" key="5">
    <source>
        <dbReference type="SAM" id="Phobius"/>
    </source>
</evidence>
<dbReference type="InterPro" id="IPR012337">
    <property type="entry name" value="RNaseH-like_sf"/>
</dbReference>
<dbReference type="NCBIfam" id="NF033592">
    <property type="entry name" value="transpos_IS4_1"/>
    <property type="match status" value="1"/>
</dbReference>
<evidence type="ECO:0000256" key="4">
    <source>
        <dbReference type="ARBA" id="ARBA00023172"/>
    </source>
</evidence>
<sequence>MEIKEIMNLISDKRLIEVGRKYTVDKANHKITGAFILKSFVRSSLLGRPISLRTLDEIVPVSLELSNLLKTKKAGKNKIDHSSIGKRLKTIKTEYFQAIYDELVEKYNSRFNKVERRQLHLFDSTTINLSGRVIKDGLKIGGKKNDSQVKLSVGLKGQIPSNIRFCNDKSEASDDVALVKAINESKLDKEDILVFDRGICKTTTYEDFSNKEIKFVTRVQTNRRYRVIKKLEIKQHQNNHSNLQIQSDEIINLYSANKIIKCNLRLIKTIDYKNKEIWFLANLSDSSAEEIAEIYKKRWDIEVFFKFIKQHLQFKHFISHSQNGMIVYLYSILIAAILFTIFKK</sequence>
<dbReference type="Pfam" id="PF01609">
    <property type="entry name" value="DDE_Tnp_1"/>
    <property type="match status" value="1"/>
</dbReference>
<dbReference type="Gene3D" id="3.90.350.10">
    <property type="entry name" value="Transposase Inhibitor Protein From Tn5, Chain A, domain 1"/>
    <property type="match status" value="1"/>
</dbReference>
<dbReference type="PANTHER" id="PTHR33258">
    <property type="entry name" value="TRANSPOSASE INSL FOR INSERTION SEQUENCE ELEMENT IS186A-RELATED"/>
    <property type="match status" value="1"/>
</dbReference>
<evidence type="ECO:0000313" key="8">
    <source>
        <dbReference type="Proteomes" id="UP001642485"/>
    </source>
</evidence>
<feature type="transmembrane region" description="Helical" evidence="5">
    <location>
        <begin position="325"/>
        <end position="342"/>
    </location>
</feature>
<feature type="domain" description="Transposase IS4-like" evidence="6">
    <location>
        <begin position="121"/>
        <end position="338"/>
    </location>
</feature>
<keyword evidence="8" id="KW-1185">Reference proteome</keyword>
<keyword evidence="2" id="KW-0815">Transposition</keyword>
<reference evidence="7 8" key="1">
    <citation type="submission" date="2024-02" db="EMBL/GenBank/DDBJ databases">
        <authorList>
            <person name="Nijsse B."/>
            <person name="Sprong H."/>
        </authorList>
    </citation>
    <scope>NUCLEOTIDE SEQUENCE [LARGE SCALE GENOMIC DNA]</scope>
    <source>
        <strain evidence="7">OB144</strain>
    </source>
</reference>
<keyword evidence="5" id="KW-1133">Transmembrane helix</keyword>
<evidence type="ECO:0000256" key="2">
    <source>
        <dbReference type="ARBA" id="ARBA00022578"/>
    </source>
</evidence>
<dbReference type="SUPFAM" id="SSF53098">
    <property type="entry name" value="Ribonuclease H-like"/>
    <property type="match status" value="1"/>
</dbReference>
<dbReference type="Proteomes" id="UP001642485">
    <property type="component" value="Chromosome"/>
</dbReference>
<dbReference type="EMBL" id="OZ018776">
    <property type="protein sequence ID" value="CAK9121537.1"/>
    <property type="molecule type" value="Genomic_DNA"/>
</dbReference>
<accession>A0ABM9ND83</accession>
<dbReference type="InterPro" id="IPR002559">
    <property type="entry name" value="Transposase_11"/>
</dbReference>
<evidence type="ECO:0000313" key="7">
    <source>
        <dbReference type="EMBL" id="CAK9121537.1"/>
    </source>
</evidence>
<dbReference type="InterPro" id="IPR047952">
    <property type="entry name" value="Transpos_IS4"/>
</dbReference>
<gene>
    <name evidence="7" type="ORF">OB144RH_07105</name>
</gene>
<protein>
    <submittedName>
        <fullName evidence="7">IS4 family transposase</fullName>
    </submittedName>
</protein>
<keyword evidence="4" id="KW-0233">DNA recombination</keyword>
<comment type="similarity">
    <text evidence="1">Belongs to the transposase 11 family.</text>
</comment>
<keyword evidence="3" id="KW-0238">DNA-binding</keyword>